<protein>
    <recommendedName>
        <fullName evidence="4">Secreted protein</fullName>
    </recommendedName>
</protein>
<accession>A0ABR3NNQ9</accession>
<reference evidence="2 3" key="1">
    <citation type="submission" date="2023-09" db="EMBL/GenBank/DDBJ databases">
        <authorList>
            <person name="Wang M."/>
        </authorList>
    </citation>
    <scope>NUCLEOTIDE SEQUENCE [LARGE SCALE GENOMIC DNA]</scope>
    <source>
        <strain evidence="2">GT-2023</strain>
        <tissue evidence="2">Liver</tissue>
    </source>
</reference>
<evidence type="ECO:0000313" key="2">
    <source>
        <dbReference type="EMBL" id="KAL1278544.1"/>
    </source>
</evidence>
<evidence type="ECO:0000256" key="1">
    <source>
        <dbReference type="SAM" id="SignalP"/>
    </source>
</evidence>
<organism evidence="2 3">
    <name type="scientific">Cirrhinus molitorella</name>
    <name type="common">mud carp</name>
    <dbReference type="NCBI Taxonomy" id="172907"/>
    <lineage>
        <taxon>Eukaryota</taxon>
        <taxon>Metazoa</taxon>
        <taxon>Chordata</taxon>
        <taxon>Craniata</taxon>
        <taxon>Vertebrata</taxon>
        <taxon>Euteleostomi</taxon>
        <taxon>Actinopterygii</taxon>
        <taxon>Neopterygii</taxon>
        <taxon>Teleostei</taxon>
        <taxon>Ostariophysi</taxon>
        <taxon>Cypriniformes</taxon>
        <taxon>Cyprinidae</taxon>
        <taxon>Labeoninae</taxon>
        <taxon>Labeonini</taxon>
        <taxon>Cirrhinus</taxon>
    </lineage>
</organism>
<proteinExistence type="predicted"/>
<gene>
    <name evidence="2" type="ORF">QQF64_025217</name>
</gene>
<evidence type="ECO:0000313" key="3">
    <source>
        <dbReference type="Proteomes" id="UP001558613"/>
    </source>
</evidence>
<sequence>MFSRDLLLLSTLQTAFLPLLLLLKTAQVSPSSGVSNWSHANSAMRSNVVHLELTATKTQARCQEIHLPPPLKPRREQFHYANHVEFCLEKSARGMMDV</sequence>
<feature type="chain" id="PRO_5045516587" description="Secreted protein" evidence="1">
    <location>
        <begin position="34"/>
        <end position="98"/>
    </location>
</feature>
<evidence type="ECO:0008006" key="4">
    <source>
        <dbReference type="Google" id="ProtNLM"/>
    </source>
</evidence>
<keyword evidence="1" id="KW-0732">Signal</keyword>
<comment type="caution">
    <text evidence="2">The sequence shown here is derived from an EMBL/GenBank/DDBJ whole genome shotgun (WGS) entry which is preliminary data.</text>
</comment>
<dbReference type="Proteomes" id="UP001558613">
    <property type="component" value="Unassembled WGS sequence"/>
</dbReference>
<dbReference type="EMBL" id="JAYMGO010000003">
    <property type="protein sequence ID" value="KAL1278544.1"/>
    <property type="molecule type" value="Genomic_DNA"/>
</dbReference>
<name>A0ABR3NNQ9_9TELE</name>
<keyword evidence="3" id="KW-1185">Reference proteome</keyword>
<feature type="signal peptide" evidence="1">
    <location>
        <begin position="1"/>
        <end position="33"/>
    </location>
</feature>